<organism evidence="1 2">
    <name type="scientific">Platanthera zijinensis</name>
    <dbReference type="NCBI Taxonomy" id="2320716"/>
    <lineage>
        <taxon>Eukaryota</taxon>
        <taxon>Viridiplantae</taxon>
        <taxon>Streptophyta</taxon>
        <taxon>Embryophyta</taxon>
        <taxon>Tracheophyta</taxon>
        <taxon>Spermatophyta</taxon>
        <taxon>Magnoliopsida</taxon>
        <taxon>Liliopsida</taxon>
        <taxon>Asparagales</taxon>
        <taxon>Orchidaceae</taxon>
        <taxon>Orchidoideae</taxon>
        <taxon>Orchideae</taxon>
        <taxon>Orchidinae</taxon>
        <taxon>Platanthera</taxon>
    </lineage>
</organism>
<proteinExistence type="predicted"/>
<dbReference type="EMBL" id="JBBWWQ010000010">
    <property type="protein sequence ID" value="KAK8937122.1"/>
    <property type="molecule type" value="Genomic_DNA"/>
</dbReference>
<dbReference type="AlphaFoldDB" id="A0AAP0G508"/>
<accession>A0AAP0G508</accession>
<evidence type="ECO:0000313" key="2">
    <source>
        <dbReference type="Proteomes" id="UP001418222"/>
    </source>
</evidence>
<evidence type="ECO:0000313" key="1">
    <source>
        <dbReference type="EMBL" id="KAK8937122.1"/>
    </source>
</evidence>
<gene>
    <name evidence="1" type="ORF">KSP39_PZI012552</name>
</gene>
<dbReference type="Proteomes" id="UP001418222">
    <property type="component" value="Unassembled WGS sequence"/>
</dbReference>
<sequence>MRALLLLELKKLIVIVKRGTDFSKATRWAFNWTSLTVMNSLFLGKLQFPKIKMSRLKALISQSSKICKQTNSQNPMPEADGTTNFLDCVGALPTAAALNMTPTHGGLIRSNLCRKFPNEIHDSISNRLQYNPQLQKKNN</sequence>
<name>A0AAP0G508_9ASPA</name>
<reference evidence="1 2" key="1">
    <citation type="journal article" date="2022" name="Nat. Plants">
        <title>Genomes of leafy and leafless Platanthera orchids illuminate the evolution of mycoheterotrophy.</title>
        <authorList>
            <person name="Li M.H."/>
            <person name="Liu K.W."/>
            <person name="Li Z."/>
            <person name="Lu H.C."/>
            <person name="Ye Q.L."/>
            <person name="Zhang D."/>
            <person name="Wang J.Y."/>
            <person name="Li Y.F."/>
            <person name="Zhong Z.M."/>
            <person name="Liu X."/>
            <person name="Yu X."/>
            <person name="Liu D.K."/>
            <person name="Tu X.D."/>
            <person name="Liu B."/>
            <person name="Hao Y."/>
            <person name="Liao X.Y."/>
            <person name="Jiang Y.T."/>
            <person name="Sun W.H."/>
            <person name="Chen J."/>
            <person name="Chen Y.Q."/>
            <person name="Ai Y."/>
            <person name="Zhai J.W."/>
            <person name="Wu S.S."/>
            <person name="Zhou Z."/>
            <person name="Hsiao Y.Y."/>
            <person name="Wu W.L."/>
            <person name="Chen Y.Y."/>
            <person name="Lin Y.F."/>
            <person name="Hsu J.L."/>
            <person name="Li C.Y."/>
            <person name="Wang Z.W."/>
            <person name="Zhao X."/>
            <person name="Zhong W.Y."/>
            <person name="Ma X.K."/>
            <person name="Ma L."/>
            <person name="Huang J."/>
            <person name="Chen G.Z."/>
            <person name="Huang M.Z."/>
            <person name="Huang L."/>
            <person name="Peng D.H."/>
            <person name="Luo Y.B."/>
            <person name="Zou S.Q."/>
            <person name="Chen S.P."/>
            <person name="Lan S."/>
            <person name="Tsai W.C."/>
            <person name="Van de Peer Y."/>
            <person name="Liu Z.J."/>
        </authorList>
    </citation>
    <scope>NUCLEOTIDE SEQUENCE [LARGE SCALE GENOMIC DNA]</scope>
    <source>
        <strain evidence="1">Lor287</strain>
    </source>
</reference>
<keyword evidence="2" id="KW-1185">Reference proteome</keyword>
<comment type="caution">
    <text evidence="1">The sequence shown here is derived from an EMBL/GenBank/DDBJ whole genome shotgun (WGS) entry which is preliminary data.</text>
</comment>
<protein>
    <submittedName>
        <fullName evidence="1">Uncharacterized protein</fullName>
    </submittedName>
</protein>